<evidence type="ECO:0000313" key="9">
    <source>
        <dbReference type="Proteomes" id="UP000095767"/>
    </source>
</evidence>
<dbReference type="Proteomes" id="UP000095767">
    <property type="component" value="Unassembled WGS sequence"/>
</dbReference>
<comment type="similarity">
    <text evidence="6">Belongs to the cytochrome P450 family.</text>
</comment>
<evidence type="ECO:0000256" key="7">
    <source>
        <dbReference type="SAM" id="MobiDB-lite"/>
    </source>
</evidence>
<dbReference type="STRING" id="888268.A0A1E5WFS6"/>
<dbReference type="InterPro" id="IPR017972">
    <property type="entry name" value="Cyt_P450_CS"/>
</dbReference>
<gene>
    <name evidence="8" type="ORF">BAE44_0002748</name>
</gene>
<evidence type="ECO:0000256" key="4">
    <source>
        <dbReference type="ARBA" id="ARBA00023004"/>
    </source>
</evidence>
<evidence type="ECO:0000256" key="2">
    <source>
        <dbReference type="ARBA" id="ARBA00022723"/>
    </source>
</evidence>
<dbReference type="InterPro" id="IPR001128">
    <property type="entry name" value="Cyt_P450"/>
</dbReference>
<organism evidence="8 9">
    <name type="scientific">Dichanthelium oligosanthes</name>
    <dbReference type="NCBI Taxonomy" id="888268"/>
    <lineage>
        <taxon>Eukaryota</taxon>
        <taxon>Viridiplantae</taxon>
        <taxon>Streptophyta</taxon>
        <taxon>Embryophyta</taxon>
        <taxon>Tracheophyta</taxon>
        <taxon>Spermatophyta</taxon>
        <taxon>Magnoliopsida</taxon>
        <taxon>Liliopsida</taxon>
        <taxon>Poales</taxon>
        <taxon>Poaceae</taxon>
        <taxon>PACMAD clade</taxon>
        <taxon>Panicoideae</taxon>
        <taxon>Panicodae</taxon>
        <taxon>Paniceae</taxon>
        <taxon>Dichantheliinae</taxon>
        <taxon>Dichanthelium</taxon>
    </lineage>
</organism>
<dbReference type="Gene3D" id="1.10.630.10">
    <property type="entry name" value="Cytochrome P450"/>
    <property type="match status" value="1"/>
</dbReference>
<keyword evidence="4 5" id="KW-0408">Iron</keyword>
<comment type="cofactor">
    <cofactor evidence="5">
        <name>heme</name>
        <dbReference type="ChEBI" id="CHEBI:30413"/>
    </cofactor>
</comment>
<dbReference type="InterPro" id="IPR050651">
    <property type="entry name" value="Plant_Cytochrome_P450_Monoox"/>
</dbReference>
<reference evidence="8 9" key="1">
    <citation type="submission" date="2016-09" db="EMBL/GenBank/DDBJ databases">
        <title>The draft genome of Dichanthelium oligosanthes: A C3 panicoid grass species.</title>
        <authorList>
            <person name="Studer A.J."/>
            <person name="Schnable J.C."/>
            <person name="Brutnell T.P."/>
        </authorList>
    </citation>
    <scope>NUCLEOTIDE SEQUENCE [LARGE SCALE GENOMIC DNA]</scope>
    <source>
        <strain evidence="9">cv. Kellogg 1175</strain>
        <tissue evidence="8">Leaf</tissue>
    </source>
</reference>
<dbReference type="PANTHER" id="PTHR47947">
    <property type="entry name" value="CYTOCHROME P450 82C3-RELATED"/>
    <property type="match status" value="1"/>
</dbReference>
<evidence type="ECO:0000256" key="6">
    <source>
        <dbReference type="RuleBase" id="RU000461"/>
    </source>
</evidence>
<keyword evidence="9" id="KW-1185">Reference proteome</keyword>
<accession>A0A1E5WFS6</accession>
<feature type="region of interest" description="Disordered" evidence="7">
    <location>
        <begin position="241"/>
        <end position="263"/>
    </location>
</feature>
<dbReference type="PRINTS" id="PR00385">
    <property type="entry name" value="P450"/>
</dbReference>
<dbReference type="OrthoDB" id="1055148at2759"/>
<dbReference type="PANTHER" id="PTHR47947:SF6">
    <property type="entry name" value="CYTOCHROME P450"/>
    <property type="match status" value="1"/>
</dbReference>
<keyword evidence="6" id="KW-0503">Monooxygenase</keyword>
<keyword evidence="1 5" id="KW-0349">Heme</keyword>
<dbReference type="AlphaFoldDB" id="A0A1E5WFS6"/>
<dbReference type="SUPFAM" id="SSF48264">
    <property type="entry name" value="Cytochrome P450"/>
    <property type="match status" value="1"/>
</dbReference>
<keyword evidence="2 5" id="KW-0479">Metal-binding</keyword>
<feature type="binding site" description="axial binding residue" evidence="5">
    <location>
        <position position="432"/>
    </location>
    <ligand>
        <name>heme</name>
        <dbReference type="ChEBI" id="CHEBI:30413"/>
    </ligand>
    <ligandPart>
        <name>Fe</name>
        <dbReference type="ChEBI" id="CHEBI:18248"/>
    </ligandPart>
</feature>
<evidence type="ECO:0000256" key="1">
    <source>
        <dbReference type="ARBA" id="ARBA00022617"/>
    </source>
</evidence>
<name>A0A1E5WFS6_9POAL</name>
<dbReference type="EMBL" id="LWDX02009778">
    <property type="protein sequence ID" value="OEL36235.1"/>
    <property type="molecule type" value="Genomic_DNA"/>
</dbReference>
<evidence type="ECO:0000256" key="5">
    <source>
        <dbReference type="PIRSR" id="PIRSR602401-1"/>
    </source>
</evidence>
<dbReference type="GO" id="GO:0020037">
    <property type="term" value="F:heme binding"/>
    <property type="evidence" value="ECO:0007669"/>
    <property type="project" value="InterPro"/>
</dbReference>
<dbReference type="Pfam" id="PF00067">
    <property type="entry name" value="p450"/>
    <property type="match status" value="1"/>
</dbReference>
<dbReference type="InterPro" id="IPR036396">
    <property type="entry name" value="Cyt_P450_sf"/>
</dbReference>
<evidence type="ECO:0000256" key="3">
    <source>
        <dbReference type="ARBA" id="ARBA00023002"/>
    </source>
</evidence>
<dbReference type="GO" id="GO:0005506">
    <property type="term" value="F:iron ion binding"/>
    <property type="evidence" value="ECO:0007669"/>
    <property type="project" value="InterPro"/>
</dbReference>
<protein>
    <submittedName>
        <fullName evidence="8">Cytochrome P450 81D11</fullName>
    </submittedName>
</protein>
<evidence type="ECO:0000313" key="8">
    <source>
        <dbReference type="EMBL" id="OEL36235.1"/>
    </source>
</evidence>
<dbReference type="GO" id="GO:0004497">
    <property type="term" value="F:monooxygenase activity"/>
    <property type="evidence" value="ECO:0007669"/>
    <property type="project" value="UniProtKB-KW"/>
</dbReference>
<sequence length="497" mass="54997">MNIDFMRWDLCNTNGGNGHGRRIPSPPARPIVGHLHLLKKKPLHRSLAALAKRYGDGAGLLLLRFGARPVLLVSSPAVARECFTAHDVALADRPGLASRRLLPDDCPAIATANYGPLWRQLRRLATVHALCAHRLAATAATRDAEARVMVRKLWRAEPGKVAVKKMAYEFVVNLIMAVVAGNRMHQEEMLRFKAMTEAAHAATGAANRHDFIPVLRLLNFGRTARKLTALAKERHQFGQSLVDDYRRRNPHGASEPDETPRTVIGDLLREQERSPESLDDVVIRTVCLSLLQAGTDTSSSTIEWAMALLLNNPTAFKKATTEILSIVGTSRLLQESDLANLPYLRCIVTETLRLYPLAPNLVPHEASQDLTVAGHAITRGTVVLVDVYSMHRDPDAWDEPEQFTPERFLEVEVEADEDSKWMMPFGMGRRKCPGEGLALRTIGMALGVMIQCFEWEQVGEEEVDTSEGSSGITMPMAIPLVALCRPRAEMKLVLGNL</sequence>
<comment type="caution">
    <text evidence="8">The sequence shown here is derived from an EMBL/GenBank/DDBJ whole genome shotgun (WGS) entry which is preliminary data.</text>
</comment>
<dbReference type="InterPro" id="IPR002401">
    <property type="entry name" value="Cyt_P450_E_grp-I"/>
</dbReference>
<proteinExistence type="inferred from homology"/>
<keyword evidence="3 6" id="KW-0560">Oxidoreductase</keyword>
<dbReference type="PROSITE" id="PS00086">
    <property type="entry name" value="CYTOCHROME_P450"/>
    <property type="match status" value="1"/>
</dbReference>
<dbReference type="GO" id="GO:0016705">
    <property type="term" value="F:oxidoreductase activity, acting on paired donors, with incorporation or reduction of molecular oxygen"/>
    <property type="evidence" value="ECO:0007669"/>
    <property type="project" value="InterPro"/>
</dbReference>
<dbReference type="PRINTS" id="PR00463">
    <property type="entry name" value="EP450I"/>
</dbReference>